<keyword evidence="4" id="KW-1185">Reference proteome</keyword>
<dbReference type="InterPro" id="IPR001870">
    <property type="entry name" value="B30.2/SPRY"/>
</dbReference>
<dbReference type="InterPro" id="IPR050143">
    <property type="entry name" value="TRIM/RBCC"/>
</dbReference>
<dbReference type="RefSeq" id="XP_017308486.1">
    <property type="nucleotide sequence ID" value="XM_017452997.3"/>
</dbReference>
<protein>
    <submittedName>
        <fullName evidence="5">E3 ubiquitin-protein ligase TRIM39</fullName>
    </submittedName>
</protein>
<evidence type="ECO:0000256" key="2">
    <source>
        <dbReference type="SAM" id="MobiDB-lite"/>
    </source>
</evidence>
<accession>A0A2D0PST7</accession>
<name>A0A2D0PST7_ICTPU</name>
<dbReference type="OrthoDB" id="426657at2759"/>
<reference evidence="4" key="1">
    <citation type="journal article" date="2016" name="Nat. Commun.">
        <title>The channel catfish genome sequence provides insights into the evolution of scale formation in teleosts.</title>
        <authorList>
            <person name="Liu Z."/>
            <person name="Liu S."/>
            <person name="Yao J."/>
            <person name="Bao L."/>
            <person name="Zhang J."/>
            <person name="Li Y."/>
            <person name="Jiang C."/>
            <person name="Sun L."/>
            <person name="Wang R."/>
            <person name="Zhang Y."/>
            <person name="Zhou T."/>
            <person name="Zeng Q."/>
            <person name="Fu Q."/>
            <person name="Gao S."/>
            <person name="Li N."/>
            <person name="Koren S."/>
            <person name="Jiang Y."/>
            <person name="Zimin A."/>
            <person name="Xu P."/>
            <person name="Phillippy A.M."/>
            <person name="Geng X."/>
            <person name="Song L."/>
            <person name="Sun F."/>
            <person name="Li C."/>
            <person name="Wang X."/>
            <person name="Chen A."/>
            <person name="Jin Y."/>
            <person name="Yuan Z."/>
            <person name="Yang Y."/>
            <person name="Tan S."/>
            <person name="Peatman E."/>
            <person name="Lu J."/>
            <person name="Qin Z."/>
            <person name="Dunham R."/>
            <person name="Li Z."/>
            <person name="Sonstegard T."/>
            <person name="Feng J."/>
            <person name="Danzmann R.G."/>
            <person name="Schroeder S."/>
            <person name="Scheffler B."/>
            <person name="Duke M.V."/>
            <person name="Ballard L."/>
            <person name="Kucuktas H."/>
            <person name="Kaltenboeck L."/>
            <person name="Liu H."/>
            <person name="Armbruster J."/>
            <person name="Xie Y."/>
            <person name="Kirby M.L."/>
            <person name="Tian Y."/>
            <person name="Flanagan M.E."/>
            <person name="Mu W."/>
            <person name="Waldbieser G.C."/>
        </authorList>
    </citation>
    <scope>NUCLEOTIDE SEQUENCE [LARGE SCALE GENOMIC DNA]</scope>
    <source>
        <strain evidence="4">SDA103</strain>
    </source>
</reference>
<keyword evidence="1" id="KW-0175">Coiled coil</keyword>
<dbReference type="InterPro" id="IPR013320">
    <property type="entry name" value="ConA-like_dom_sf"/>
</dbReference>
<dbReference type="SMART" id="SM00449">
    <property type="entry name" value="SPRY"/>
    <property type="match status" value="1"/>
</dbReference>
<feature type="domain" description="B30.2/SPRY" evidence="3">
    <location>
        <begin position="217"/>
        <end position="407"/>
    </location>
</feature>
<gene>
    <name evidence="5" type="primary">LOC108256304</name>
</gene>
<feature type="region of interest" description="Disordered" evidence="2">
    <location>
        <begin position="417"/>
        <end position="438"/>
    </location>
</feature>
<evidence type="ECO:0000313" key="4">
    <source>
        <dbReference type="Proteomes" id="UP000221080"/>
    </source>
</evidence>
<dbReference type="Proteomes" id="UP000221080">
    <property type="component" value="Chromosome 23"/>
</dbReference>
<dbReference type="GeneID" id="108256304"/>
<dbReference type="InterPro" id="IPR003877">
    <property type="entry name" value="SPRY_dom"/>
</dbReference>
<dbReference type="SUPFAM" id="SSF57845">
    <property type="entry name" value="B-box zinc-binding domain"/>
    <property type="match status" value="1"/>
</dbReference>
<dbReference type="OMA" id="PRPWEFS"/>
<dbReference type="CDD" id="cd00021">
    <property type="entry name" value="Bbox_SF"/>
    <property type="match status" value="1"/>
</dbReference>
<dbReference type="PRINTS" id="PR01407">
    <property type="entry name" value="BUTYPHLNCDUF"/>
</dbReference>
<feature type="coiled-coil region" evidence="1">
    <location>
        <begin position="56"/>
        <end position="111"/>
    </location>
</feature>
<dbReference type="Gene3D" id="3.30.160.60">
    <property type="entry name" value="Classic Zinc Finger"/>
    <property type="match status" value="1"/>
</dbReference>
<organism evidence="4 5">
    <name type="scientific">Ictalurus punctatus</name>
    <name type="common">Channel catfish</name>
    <name type="synonym">Silurus punctatus</name>
    <dbReference type="NCBI Taxonomy" id="7998"/>
    <lineage>
        <taxon>Eukaryota</taxon>
        <taxon>Metazoa</taxon>
        <taxon>Chordata</taxon>
        <taxon>Craniata</taxon>
        <taxon>Vertebrata</taxon>
        <taxon>Euteleostomi</taxon>
        <taxon>Actinopterygii</taxon>
        <taxon>Neopterygii</taxon>
        <taxon>Teleostei</taxon>
        <taxon>Ostariophysi</taxon>
        <taxon>Siluriformes</taxon>
        <taxon>Ictaluridae</taxon>
        <taxon>Ictalurus</taxon>
    </lineage>
</organism>
<dbReference type="Gene3D" id="2.60.120.920">
    <property type="match status" value="1"/>
</dbReference>
<evidence type="ECO:0000259" key="3">
    <source>
        <dbReference type="PROSITE" id="PS50188"/>
    </source>
</evidence>
<dbReference type="Pfam" id="PF00622">
    <property type="entry name" value="SPRY"/>
    <property type="match status" value="1"/>
</dbReference>
<evidence type="ECO:0000256" key="1">
    <source>
        <dbReference type="SAM" id="Coils"/>
    </source>
</evidence>
<dbReference type="AlphaFoldDB" id="A0A2D0PST7"/>
<sequence>MRLFLSKHLSVPRSQTSSNSSCGPMIAGSAVVYCVTCDQPLSSRCLINGTHRDHRLKDLKDAVHDQVKKLNDLSEKLTSRERKFGDLTPRIEAAERELEEMCNRTQELLQQEYSTLMALIEQNQQQAFFILNAQKETLKLQLHQLHEDAQNYRSKSAAMIEYMKQLGSKQESEKPASLLGEISALETSLHTMNGFYSSLDKKLKVDDTRLKALENSIKKIVEKNKELLPRPWEFSETITLDESKNQGNVQISEDKTEMSVSPSGGLSQTDRWNNTQACQSFSKGQHYWEVAVGGCESWAVGVVENSQVKGIQTLVPGHQKNSWILECDGGDLSAIHNSDFSRVKGSNVETLGIFLDCDKGRLKFYNVNTGCIVHSFIAKFKHSVCPLFCIRGQKDSMACLNICNLINKVDARLDSAGTSMTSETPIEEDIELSSESSN</sequence>
<proteinExistence type="predicted"/>
<dbReference type="InterPro" id="IPR043136">
    <property type="entry name" value="B30.2/SPRY_sf"/>
</dbReference>
<reference evidence="5" key="2">
    <citation type="submission" date="2025-08" db="UniProtKB">
        <authorList>
            <consortium name="RefSeq"/>
        </authorList>
    </citation>
    <scope>IDENTIFICATION</scope>
    <source>
        <tissue evidence="5">Blood</tissue>
    </source>
</reference>
<dbReference type="InterPro" id="IPR003879">
    <property type="entry name" value="Butyrophylin_SPRY"/>
</dbReference>
<dbReference type="KEGG" id="ipu:108256304"/>
<dbReference type="PROSITE" id="PS50188">
    <property type="entry name" value="B302_SPRY"/>
    <property type="match status" value="1"/>
</dbReference>
<evidence type="ECO:0000313" key="5">
    <source>
        <dbReference type="RefSeq" id="XP_017308486.1"/>
    </source>
</evidence>
<dbReference type="SUPFAM" id="SSF49899">
    <property type="entry name" value="Concanavalin A-like lectins/glucanases"/>
    <property type="match status" value="1"/>
</dbReference>
<dbReference type="PANTHER" id="PTHR24103">
    <property type="entry name" value="E3 UBIQUITIN-PROTEIN LIGASE TRIM"/>
    <property type="match status" value="1"/>
</dbReference>